<proteinExistence type="predicted"/>
<evidence type="ECO:0000313" key="1">
    <source>
        <dbReference type="EMBL" id="PJE64269.1"/>
    </source>
</evidence>
<dbReference type="EMBL" id="PFEF01000007">
    <property type="protein sequence ID" value="PJE64269.1"/>
    <property type="molecule type" value="Genomic_DNA"/>
</dbReference>
<evidence type="ECO:0000313" key="2">
    <source>
        <dbReference type="Proteomes" id="UP000229098"/>
    </source>
</evidence>
<sequence>MVAVLAEEAAEIAARAEEKAKPKRLSKATKGKALLIFHHQRFCFVQNRYFLYDLETQYEIK</sequence>
<protein>
    <submittedName>
        <fullName evidence="1">Uncharacterized protein</fullName>
    </submittedName>
</protein>
<gene>
    <name evidence="1" type="ORF">COU90_03570</name>
</gene>
<dbReference type="AlphaFoldDB" id="A0A2M8KWH8"/>
<name>A0A2M8KWH8_9BACT</name>
<accession>A0A2M8KWH8</accession>
<reference evidence="2" key="1">
    <citation type="submission" date="2017-09" db="EMBL/GenBank/DDBJ databases">
        <title>Depth-based differentiation of microbial function through sediment-hosted aquifers and enrichment of novel symbionts in the deep terrestrial subsurface.</title>
        <authorList>
            <person name="Probst A.J."/>
            <person name="Ladd B."/>
            <person name="Jarett J.K."/>
            <person name="Geller-Mcgrath D.E."/>
            <person name="Sieber C.M.K."/>
            <person name="Emerson J.B."/>
            <person name="Anantharaman K."/>
            <person name="Thomas B.C."/>
            <person name="Malmstrom R."/>
            <person name="Stieglmeier M."/>
            <person name="Klingl A."/>
            <person name="Woyke T."/>
            <person name="Ryan C.M."/>
            <person name="Banfield J.F."/>
        </authorList>
    </citation>
    <scope>NUCLEOTIDE SEQUENCE [LARGE SCALE GENOMIC DNA]</scope>
</reference>
<comment type="caution">
    <text evidence="1">The sequence shown here is derived from an EMBL/GenBank/DDBJ whole genome shotgun (WGS) entry which is preliminary data.</text>
</comment>
<organism evidence="1 2">
    <name type="scientific">Candidatus Ryanbacteria bacterium CG10_big_fil_rev_8_21_14_0_10_43_42</name>
    <dbReference type="NCBI Taxonomy" id="1974864"/>
    <lineage>
        <taxon>Bacteria</taxon>
        <taxon>Candidatus Ryaniibacteriota</taxon>
    </lineage>
</organism>
<dbReference type="Proteomes" id="UP000229098">
    <property type="component" value="Unassembled WGS sequence"/>
</dbReference>